<protein>
    <recommendedName>
        <fullName evidence="4">DUF4383 domain-containing protein</fullName>
    </recommendedName>
</protein>
<accession>A0A238ZF29</accession>
<feature type="transmembrane region" description="Helical" evidence="1">
    <location>
        <begin position="82"/>
        <end position="100"/>
    </location>
</feature>
<organism evidence="2 3">
    <name type="scientific">Blastococcus mobilis</name>
    <dbReference type="NCBI Taxonomy" id="1938746"/>
    <lineage>
        <taxon>Bacteria</taxon>
        <taxon>Bacillati</taxon>
        <taxon>Actinomycetota</taxon>
        <taxon>Actinomycetes</taxon>
        <taxon>Geodermatophilales</taxon>
        <taxon>Geodermatophilaceae</taxon>
        <taxon>Blastococcus</taxon>
    </lineage>
</organism>
<name>A0A238ZF29_9ACTN</name>
<dbReference type="RefSeq" id="WP_254920797.1">
    <property type="nucleotide sequence ID" value="NZ_FZNO01000028.1"/>
</dbReference>
<evidence type="ECO:0000256" key="1">
    <source>
        <dbReference type="SAM" id="Phobius"/>
    </source>
</evidence>
<evidence type="ECO:0000313" key="3">
    <source>
        <dbReference type="Proteomes" id="UP000198403"/>
    </source>
</evidence>
<reference evidence="2 3" key="1">
    <citation type="submission" date="2017-06" db="EMBL/GenBank/DDBJ databases">
        <authorList>
            <person name="Kim H.J."/>
            <person name="Triplett B.A."/>
        </authorList>
    </citation>
    <scope>NUCLEOTIDE SEQUENCE [LARGE SCALE GENOMIC DNA]</scope>
    <source>
        <strain evidence="2 3">DSM 44272</strain>
    </source>
</reference>
<keyword evidence="1" id="KW-0812">Transmembrane</keyword>
<evidence type="ECO:0008006" key="4">
    <source>
        <dbReference type="Google" id="ProtNLM"/>
    </source>
</evidence>
<keyword evidence="1" id="KW-0472">Membrane</keyword>
<sequence>MKNRHPVQIVAMLAGAAFLLVGILGFVPGITSGYSDLSFAGRHSEAHLLGLFQVSVLHNVVHLLFGVVGLAAARSLAGARGFLLGAGAIYLVLTVYGLLVGHDSPANFVPVNAADNVLHLGLGLGMLAAGLVLGKSSAGAPATHRR</sequence>
<proteinExistence type="predicted"/>
<feature type="transmembrane region" description="Helical" evidence="1">
    <location>
        <begin position="50"/>
        <end position="70"/>
    </location>
</feature>
<feature type="transmembrane region" description="Helical" evidence="1">
    <location>
        <begin position="7"/>
        <end position="30"/>
    </location>
</feature>
<evidence type="ECO:0000313" key="2">
    <source>
        <dbReference type="EMBL" id="SNR82096.1"/>
    </source>
</evidence>
<keyword evidence="3" id="KW-1185">Reference proteome</keyword>
<keyword evidence="1" id="KW-1133">Transmembrane helix</keyword>
<dbReference type="Pfam" id="PF14325">
    <property type="entry name" value="DUF4383"/>
    <property type="match status" value="1"/>
</dbReference>
<feature type="transmembrane region" description="Helical" evidence="1">
    <location>
        <begin position="120"/>
        <end position="138"/>
    </location>
</feature>
<dbReference type="AlphaFoldDB" id="A0A238ZF29"/>
<gene>
    <name evidence="2" type="ORF">SAMN06272737_12839</name>
</gene>
<dbReference type="Proteomes" id="UP000198403">
    <property type="component" value="Unassembled WGS sequence"/>
</dbReference>
<dbReference type="EMBL" id="FZNO01000028">
    <property type="protein sequence ID" value="SNR82096.1"/>
    <property type="molecule type" value="Genomic_DNA"/>
</dbReference>